<proteinExistence type="predicted"/>
<accession>A0A212LVU6</accession>
<protein>
    <submittedName>
        <fullName evidence="1">Uncharacterized protein</fullName>
    </submittedName>
</protein>
<reference evidence="1" key="1">
    <citation type="submission" date="2016-08" db="EMBL/GenBank/DDBJ databases">
        <authorList>
            <person name="Seilhamer J.J."/>
        </authorList>
    </citation>
    <scope>NUCLEOTIDE SEQUENCE</scope>
    <source>
        <strain evidence="1">86</strain>
    </source>
</reference>
<dbReference type="AlphaFoldDB" id="A0A212LVU6"/>
<name>A0A212LVU6_9FIRM</name>
<evidence type="ECO:0000313" key="1">
    <source>
        <dbReference type="EMBL" id="SCM81663.1"/>
    </source>
</evidence>
<organism evidence="1">
    <name type="scientific">uncultured Sporomusa sp</name>
    <dbReference type="NCBI Taxonomy" id="307249"/>
    <lineage>
        <taxon>Bacteria</taxon>
        <taxon>Bacillati</taxon>
        <taxon>Bacillota</taxon>
        <taxon>Negativicutes</taxon>
        <taxon>Selenomonadales</taxon>
        <taxon>Sporomusaceae</taxon>
        <taxon>Sporomusa</taxon>
        <taxon>environmental samples</taxon>
    </lineage>
</organism>
<gene>
    <name evidence="1" type="ORF">KL86SPO_40147</name>
</gene>
<sequence length="40" mass="4616">MAWRIPAVTEFFYEVQQTAGAGWQGGAYLFFCWRQNPNSS</sequence>
<dbReference type="EMBL" id="FMJE01000004">
    <property type="protein sequence ID" value="SCM81663.1"/>
    <property type="molecule type" value="Genomic_DNA"/>
</dbReference>